<dbReference type="NCBIfam" id="NF033542">
    <property type="entry name" value="transpos_IS110"/>
    <property type="match status" value="1"/>
</dbReference>
<dbReference type="Proteomes" id="UP000021108">
    <property type="component" value="Unassembled WGS sequence"/>
</dbReference>
<dbReference type="InterPro" id="IPR002525">
    <property type="entry name" value="Transp_IS110-like_N"/>
</dbReference>
<dbReference type="GO" id="GO:0004803">
    <property type="term" value="F:transposase activity"/>
    <property type="evidence" value="ECO:0007669"/>
    <property type="project" value="InterPro"/>
</dbReference>
<comment type="caution">
    <text evidence="3">The sequence shown here is derived from an EMBL/GenBank/DDBJ whole genome shotgun (WGS) entry which is preliminary data.</text>
</comment>
<name>A0A009PBG2_ACIBA</name>
<dbReference type="EMBL" id="JEXD01000040">
    <property type="protein sequence ID" value="EXC05311.1"/>
    <property type="molecule type" value="Genomic_DNA"/>
</dbReference>
<dbReference type="GO" id="GO:0006313">
    <property type="term" value="P:DNA transposition"/>
    <property type="evidence" value="ECO:0007669"/>
    <property type="project" value="InterPro"/>
</dbReference>
<dbReference type="Pfam" id="PF01548">
    <property type="entry name" value="DEDD_Tnp_IS110"/>
    <property type="match status" value="1"/>
</dbReference>
<dbReference type="InterPro" id="IPR047650">
    <property type="entry name" value="Transpos_IS110"/>
</dbReference>
<evidence type="ECO:0000313" key="3">
    <source>
        <dbReference type="EMBL" id="EXC05311.1"/>
    </source>
</evidence>
<gene>
    <name evidence="3" type="ORF">J506_3341</name>
</gene>
<dbReference type="PATRIC" id="fig|1310607.3.peg.3235"/>
<feature type="domain" description="Transposase IS116/IS110/IS902 C-terminal" evidence="2">
    <location>
        <begin position="201"/>
        <end position="285"/>
    </location>
</feature>
<proteinExistence type="predicted"/>
<protein>
    <submittedName>
        <fullName evidence="3">Transposase IS116/IS110/IS902 family protein</fullName>
    </submittedName>
</protein>
<evidence type="ECO:0000259" key="2">
    <source>
        <dbReference type="Pfam" id="PF02371"/>
    </source>
</evidence>
<accession>A0A009PBG2</accession>
<dbReference type="PANTHER" id="PTHR33055">
    <property type="entry name" value="TRANSPOSASE FOR INSERTION SEQUENCE ELEMENT IS1111A"/>
    <property type="match status" value="1"/>
</dbReference>
<dbReference type="PANTHER" id="PTHR33055:SF3">
    <property type="entry name" value="PUTATIVE TRANSPOSASE FOR IS117-RELATED"/>
    <property type="match status" value="1"/>
</dbReference>
<organism evidence="3 4">
    <name type="scientific">Acinetobacter baumannii 625974</name>
    <dbReference type="NCBI Taxonomy" id="1310607"/>
    <lineage>
        <taxon>Bacteria</taxon>
        <taxon>Pseudomonadati</taxon>
        <taxon>Pseudomonadota</taxon>
        <taxon>Gammaproteobacteria</taxon>
        <taxon>Moraxellales</taxon>
        <taxon>Moraxellaceae</taxon>
        <taxon>Acinetobacter</taxon>
        <taxon>Acinetobacter calcoaceticus/baumannii complex</taxon>
    </lineage>
</organism>
<dbReference type="InterPro" id="IPR003346">
    <property type="entry name" value="Transposase_20"/>
</dbReference>
<dbReference type="RefSeq" id="WP_025469412.1">
    <property type="nucleotide sequence ID" value="NZ_JEXD01000040.1"/>
</dbReference>
<evidence type="ECO:0000313" key="4">
    <source>
        <dbReference type="Proteomes" id="UP000021108"/>
    </source>
</evidence>
<dbReference type="GO" id="GO:0003677">
    <property type="term" value="F:DNA binding"/>
    <property type="evidence" value="ECO:0007669"/>
    <property type="project" value="InterPro"/>
</dbReference>
<dbReference type="Pfam" id="PF02371">
    <property type="entry name" value="Transposase_20"/>
    <property type="match status" value="1"/>
</dbReference>
<reference evidence="3 4" key="1">
    <citation type="submission" date="2014-02" db="EMBL/GenBank/DDBJ databases">
        <title>Comparative genomics and transcriptomics to identify genetic mechanisms underlying the emergence of carbapenem resistant Acinetobacter baumannii (CRAb).</title>
        <authorList>
            <person name="Harris A.D."/>
            <person name="Johnson K.J."/>
            <person name="George J."/>
            <person name="Shefchek K."/>
            <person name="Daugherty S.C."/>
            <person name="Parankush S."/>
            <person name="Sadzewicz L."/>
            <person name="Tallon L."/>
            <person name="Sengamalay N."/>
            <person name="Hazen T.H."/>
            <person name="Rasko D.A."/>
        </authorList>
    </citation>
    <scope>NUCLEOTIDE SEQUENCE [LARGE SCALE GENOMIC DNA]</scope>
    <source>
        <strain evidence="3 4">625974</strain>
    </source>
</reference>
<feature type="domain" description="Transposase IS110-like N-terminal" evidence="1">
    <location>
        <begin position="4"/>
        <end position="154"/>
    </location>
</feature>
<sequence>MNYLGIDVSKEKIDCCLFINGISGKGKSKIFSNSESGFIKLTDWLSHLNINTNDLLVTLEATGIYHENLCYFLHDLKINIAISNPMRTRRFAQGMSILTKTDKVDSEVLAKYGALAPIKYWKPDSKNFRELRDLMIRRDALSTDLVRESNRLEKSTFTKTSLHVISMIKESIDSLQTRINHIDVIISELIKNDSELTNEMNLLISIPAIGQRTALQMLTLFHGKDFDNAGAAAAYVGLVPIQKQSGTSVRGATRISKSGSSRIRAALYMAAIVAIRFNPHSKVLYDRLLKNGKSKMSALCAVMRKLVYLCYGVLKNKTPYQPDYA</sequence>
<evidence type="ECO:0000259" key="1">
    <source>
        <dbReference type="Pfam" id="PF01548"/>
    </source>
</evidence>
<dbReference type="AlphaFoldDB" id="A0A009PBG2"/>